<name>A0A183TGC2_SCHSO</name>
<feature type="region of interest" description="Disordered" evidence="2">
    <location>
        <begin position="273"/>
        <end position="326"/>
    </location>
</feature>
<dbReference type="GO" id="GO:0005802">
    <property type="term" value="C:trans-Golgi network"/>
    <property type="evidence" value="ECO:0007669"/>
    <property type="project" value="TreeGrafter"/>
</dbReference>
<evidence type="ECO:0000313" key="3">
    <source>
        <dbReference type="EMBL" id="VDM01906.1"/>
    </source>
</evidence>
<feature type="compositionally biased region" description="Basic and acidic residues" evidence="2">
    <location>
        <begin position="289"/>
        <end position="298"/>
    </location>
</feature>
<dbReference type="STRING" id="70667.A0A183TGC2"/>
<dbReference type="EMBL" id="UYSU01040034">
    <property type="protein sequence ID" value="VDM01906.1"/>
    <property type="molecule type" value="Genomic_DNA"/>
</dbReference>
<evidence type="ECO:0000256" key="1">
    <source>
        <dbReference type="SAM" id="Coils"/>
    </source>
</evidence>
<organism evidence="5">
    <name type="scientific">Schistocephalus solidus</name>
    <name type="common">Tapeworm</name>
    <dbReference type="NCBI Taxonomy" id="70667"/>
    <lineage>
        <taxon>Eukaryota</taxon>
        <taxon>Metazoa</taxon>
        <taxon>Spiralia</taxon>
        <taxon>Lophotrochozoa</taxon>
        <taxon>Platyhelminthes</taxon>
        <taxon>Cestoda</taxon>
        <taxon>Eucestoda</taxon>
        <taxon>Diphyllobothriidea</taxon>
        <taxon>Diphyllobothriidae</taxon>
        <taxon>Schistocephalus</taxon>
    </lineage>
</organism>
<gene>
    <name evidence="3" type="ORF">SSLN_LOCUS15520</name>
</gene>
<keyword evidence="4" id="KW-1185">Reference proteome</keyword>
<proteinExistence type="predicted"/>
<keyword evidence="1" id="KW-0175">Coiled coil</keyword>
<protein>
    <submittedName>
        <fullName evidence="5">GRIP1-associated protein 1</fullName>
    </submittedName>
</protein>
<dbReference type="OrthoDB" id="5583482at2759"/>
<feature type="compositionally biased region" description="Polar residues" evidence="2">
    <location>
        <begin position="304"/>
        <end position="321"/>
    </location>
</feature>
<dbReference type="Proteomes" id="UP000275846">
    <property type="component" value="Unassembled WGS sequence"/>
</dbReference>
<dbReference type="GO" id="GO:0099518">
    <property type="term" value="P:vesicle cytoskeletal trafficking"/>
    <property type="evidence" value="ECO:0007669"/>
    <property type="project" value="TreeGrafter"/>
</dbReference>
<reference evidence="3 4" key="2">
    <citation type="submission" date="2018-11" db="EMBL/GenBank/DDBJ databases">
        <authorList>
            <consortium name="Pathogen Informatics"/>
        </authorList>
    </citation>
    <scope>NUCLEOTIDE SEQUENCE [LARGE SCALE GENOMIC DNA]</scope>
    <source>
        <strain evidence="3 4">NST_G2</strain>
    </source>
</reference>
<dbReference type="PANTHER" id="PTHR18911:SF5">
    <property type="entry name" value="COILED-COIL DOMAIN-CONTAINING PROTEIN 186"/>
    <property type="match status" value="1"/>
</dbReference>
<accession>A0A183TGC2</accession>
<dbReference type="GO" id="GO:0031267">
    <property type="term" value="F:small GTPase binding"/>
    <property type="evidence" value="ECO:0007669"/>
    <property type="project" value="TreeGrafter"/>
</dbReference>
<evidence type="ECO:0000313" key="5">
    <source>
        <dbReference type="WBParaSite" id="SSLN_0001611101-mRNA-1"/>
    </source>
</evidence>
<evidence type="ECO:0000256" key="2">
    <source>
        <dbReference type="SAM" id="MobiDB-lite"/>
    </source>
</evidence>
<dbReference type="InterPro" id="IPR038830">
    <property type="entry name" value="CCDC186"/>
</dbReference>
<evidence type="ECO:0000313" key="4">
    <source>
        <dbReference type="Proteomes" id="UP000275846"/>
    </source>
</evidence>
<feature type="coiled-coil region" evidence="1">
    <location>
        <begin position="227"/>
        <end position="261"/>
    </location>
</feature>
<reference evidence="5" key="1">
    <citation type="submission" date="2016-06" db="UniProtKB">
        <authorList>
            <consortium name="WormBaseParasite"/>
        </authorList>
    </citation>
    <scope>IDENTIFICATION</scope>
</reference>
<feature type="coiled-coil region" evidence="1">
    <location>
        <begin position="34"/>
        <end position="85"/>
    </location>
</feature>
<feature type="coiled-coil region" evidence="1">
    <location>
        <begin position="381"/>
        <end position="415"/>
    </location>
</feature>
<sequence>MRVGFQLDVLCLPSQEADRLREREAERLCNEVAAREATEKLHRIEKENAALEARLAEMGESEKQREELKTQLTALQASYDNLLHLKSDLDYCQRRETQLSEFTRRLTERNAALQADYLSTQSRLEASERAVSEARQAADVAAELVAKAEAKLVAERTAFQQTIDSLETKVVHQFVVLGGVGLGSFLNLSSSDGVETAYCNSWPVRQLSPHLQMSAMHSETANGDMHVAQLTESAATLNSALAREREERNALRRKQHAQDRELARLLAVQSLRTSSSTTEITEPVAHSIGPRDRAHPEIVADNESAGNPQNGEASNQCNGPSDSEAPIQCEFRPLLGNALLTSCDPSAKTPATTPTPQILGECSEAKEELSCPTIQMVEPSKSLLVNKIEKLQRMNLRLSEKNDFMRDHINQLTREVQRKTQLLQHFLVSDPEAGGTSPMNVDENKANMIQKGGLMASVFSGQAMDSQANLKVCLQINQKLQNVLEDTLFKNITLKVSNTPVFTLTIMFIN</sequence>
<dbReference type="WBParaSite" id="SSLN_0001611101-mRNA-1">
    <property type="protein sequence ID" value="SSLN_0001611101-mRNA-1"/>
    <property type="gene ID" value="SSLN_0001611101"/>
</dbReference>
<dbReference type="PANTHER" id="PTHR18911">
    <property type="entry name" value="CTCL TUMOR ANTIGEN HD-CL-01"/>
    <property type="match status" value="1"/>
</dbReference>
<dbReference type="AlphaFoldDB" id="A0A183TGC2"/>